<gene>
    <name evidence="3" type="ORF">SAMN05444271_12128</name>
</gene>
<keyword evidence="4" id="KW-1185">Reference proteome</keyword>
<evidence type="ECO:0000256" key="1">
    <source>
        <dbReference type="SAM" id="Phobius"/>
    </source>
</evidence>
<dbReference type="NCBIfam" id="TIGR02537">
    <property type="entry name" value="arch_flag_Nterm"/>
    <property type="match status" value="1"/>
</dbReference>
<protein>
    <submittedName>
        <fullName evidence="3">Flagellin N-terminal-like domain-containing protein</fullName>
    </submittedName>
</protein>
<dbReference type="InterPro" id="IPR013373">
    <property type="entry name" value="Flagellin/pilin_N_arc"/>
</dbReference>
<keyword evidence="3" id="KW-0282">Flagellum</keyword>
<keyword evidence="1" id="KW-0812">Transmembrane</keyword>
<organism evidence="3 4">
    <name type="scientific">Halohasta litchfieldiae</name>
    <dbReference type="NCBI Taxonomy" id="1073996"/>
    <lineage>
        <taxon>Archaea</taxon>
        <taxon>Methanobacteriati</taxon>
        <taxon>Methanobacteriota</taxon>
        <taxon>Stenosarchaea group</taxon>
        <taxon>Halobacteria</taxon>
        <taxon>Halobacteriales</taxon>
        <taxon>Haloferacaceae</taxon>
        <taxon>Halohasta</taxon>
    </lineage>
</organism>
<dbReference type="PANTHER" id="PTHR38138:SF1">
    <property type="entry name" value="ARCHAEAL TYPE IV PILIN N-TERMINAL DOMAIN-CONTAINING PROTEIN"/>
    <property type="match status" value="1"/>
</dbReference>
<dbReference type="EMBL" id="FNYR01000021">
    <property type="protein sequence ID" value="SEJ10295.1"/>
    <property type="molecule type" value="Genomic_DNA"/>
</dbReference>
<dbReference type="RefSeq" id="WP_089673165.1">
    <property type="nucleotide sequence ID" value="NZ_CP024845.1"/>
</dbReference>
<keyword evidence="1" id="KW-1133">Transmembrane helix</keyword>
<keyword evidence="3" id="KW-0966">Cell projection</keyword>
<evidence type="ECO:0000313" key="3">
    <source>
        <dbReference type="EMBL" id="SEJ10295.1"/>
    </source>
</evidence>
<dbReference type="OrthoDB" id="118020at2157"/>
<feature type="transmembrane region" description="Helical" evidence="1">
    <location>
        <begin position="20"/>
        <end position="41"/>
    </location>
</feature>
<keyword evidence="1" id="KW-0472">Membrane</keyword>
<name>A0A1H6WD96_9EURY</name>
<accession>A0A1H6WD96</accession>
<proteinExistence type="predicted"/>
<dbReference type="AlphaFoldDB" id="A0A1H6WD96"/>
<dbReference type="Proteomes" id="UP000198888">
    <property type="component" value="Unassembled WGS sequence"/>
</dbReference>
<feature type="domain" description="Archaeal Type IV pilin N-terminal" evidence="2">
    <location>
        <begin position="12"/>
        <end position="85"/>
    </location>
</feature>
<accession>A0A2H4Q1A9</accession>
<dbReference type="PANTHER" id="PTHR38138">
    <property type="entry name" value="VNG6441H"/>
    <property type="match status" value="1"/>
</dbReference>
<evidence type="ECO:0000259" key="2">
    <source>
        <dbReference type="Pfam" id="PF07790"/>
    </source>
</evidence>
<dbReference type="InterPro" id="IPR012859">
    <property type="entry name" value="Pilin_N_archaeal"/>
</dbReference>
<keyword evidence="3" id="KW-0969">Cilium</keyword>
<dbReference type="STRING" id="1073996.SAMN05444271_12128"/>
<sequence length="156" mass="16428">MFKELFTDDNERGVSPVIGVILMVAITVILAAVIGAFVLGLGDQVSTNAPQATIGFSFDSDTNVTLTHEGGDNIEKSEIEISVGGSPLYDGSGFNKTNTNTDDATRNDTWSSTISTGDELTIPVDGSDTTGEVVRVVWTNPSGGSSNTLAERQWPN</sequence>
<dbReference type="Pfam" id="PF07790">
    <property type="entry name" value="Pilin_N"/>
    <property type="match status" value="1"/>
</dbReference>
<evidence type="ECO:0000313" key="4">
    <source>
        <dbReference type="Proteomes" id="UP000198888"/>
    </source>
</evidence>
<dbReference type="KEGG" id="hae:halTADL_1387"/>
<reference evidence="3 4" key="1">
    <citation type="submission" date="2016-10" db="EMBL/GenBank/DDBJ databases">
        <authorList>
            <person name="de Groot N.N."/>
        </authorList>
    </citation>
    <scope>NUCLEOTIDE SEQUENCE [LARGE SCALE GENOMIC DNA]</scope>
    <source>
        <strain evidence="3 4">DSM 22187</strain>
    </source>
</reference>
<dbReference type="GeneID" id="35002197"/>